<proteinExistence type="predicted"/>
<feature type="transmembrane region" description="Helical" evidence="1">
    <location>
        <begin position="12"/>
        <end position="34"/>
    </location>
</feature>
<evidence type="ECO:0008006" key="4">
    <source>
        <dbReference type="Google" id="ProtNLM"/>
    </source>
</evidence>
<gene>
    <name evidence="2" type="ORF">DWW10_10950</name>
</gene>
<evidence type="ECO:0000256" key="1">
    <source>
        <dbReference type="SAM" id="Phobius"/>
    </source>
</evidence>
<reference evidence="2 3" key="1">
    <citation type="submission" date="2018-08" db="EMBL/GenBank/DDBJ databases">
        <title>A genome reference for cultivated species of the human gut microbiota.</title>
        <authorList>
            <person name="Zou Y."/>
            <person name="Xue W."/>
            <person name="Luo G."/>
        </authorList>
    </citation>
    <scope>NUCLEOTIDE SEQUENCE [LARGE SCALE GENOMIC DNA]</scope>
    <source>
        <strain evidence="2 3">AF14-32</strain>
    </source>
</reference>
<sequence>MNNKFVNIKEKIMKKVLVGIIAVVAAVNVFFNLYNRNEIIGLSSLKIEALAFDESHGSNLGPLYQYGCTIIEKTIMGHDSDGNPVIQEVPYPGESGYCAGSIGDCTPYDCTRYY</sequence>
<comment type="caution">
    <text evidence="2">The sequence shown here is derived from an EMBL/GenBank/DDBJ whole genome shotgun (WGS) entry which is preliminary data.</text>
</comment>
<evidence type="ECO:0000313" key="2">
    <source>
        <dbReference type="EMBL" id="RGV54026.1"/>
    </source>
</evidence>
<dbReference type="AlphaFoldDB" id="A0A412Y9G6"/>
<keyword evidence="1" id="KW-0472">Membrane</keyword>
<evidence type="ECO:0000313" key="3">
    <source>
        <dbReference type="Proteomes" id="UP000283850"/>
    </source>
</evidence>
<protein>
    <recommendedName>
        <fullName evidence="4">NVEALA protein</fullName>
    </recommendedName>
</protein>
<organism evidence="2 3">
    <name type="scientific">Bacteroides intestinalis</name>
    <dbReference type="NCBI Taxonomy" id="329854"/>
    <lineage>
        <taxon>Bacteria</taxon>
        <taxon>Pseudomonadati</taxon>
        <taxon>Bacteroidota</taxon>
        <taxon>Bacteroidia</taxon>
        <taxon>Bacteroidales</taxon>
        <taxon>Bacteroidaceae</taxon>
        <taxon>Bacteroides</taxon>
    </lineage>
</organism>
<dbReference type="Proteomes" id="UP000283850">
    <property type="component" value="Unassembled WGS sequence"/>
</dbReference>
<name>A0A412Y9G6_9BACE</name>
<keyword evidence="1" id="KW-1133">Transmembrane helix</keyword>
<keyword evidence="1" id="KW-0812">Transmembrane</keyword>
<dbReference type="EMBL" id="QRZF01000006">
    <property type="protein sequence ID" value="RGV54026.1"/>
    <property type="molecule type" value="Genomic_DNA"/>
</dbReference>
<accession>A0A412Y9G6</accession>